<evidence type="ECO:0000256" key="1">
    <source>
        <dbReference type="ARBA" id="ARBA00009379"/>
    </source>
</evidence>
<protein>
    <recommendedName>
        <fullName evidence="6">Lantibiotic</fullName>
    </recommendedName>
</protein>
<evidence type="ECO:0000256" key="2">
    <source>
        <dbReference type="ARBA" id="ARBA00022529"/>
    </source>
</evidence>
<dbReference type="EMBL" id="AF338349">
    <property type="protein sequence ID" value="AAL73242.1"/>
    <property type="molecule type" value="Genomic_DNA"/>
</dbReference>
<dbReference type="NCBIfam" id="TIGR03731">
    <property type="entry name" value="lantibio_gallid"/>
    <property type="match status" value="1"/>
</dbReference>
<evidence type="ECO:0000256" key="4">
    <source>
        <dbReference type="ARBA" id="ARBA00023022"/>
    </source>
</evidence>
<evidence type="ECO:0000313" key="7">
    <source>
        <dbReference type="EMBL" id="AAL73242.1"/>
    </source>
</evidence>
<dbReference type="AlphaFoldDB" id="Q8VT56"/>
<dbReference type="GO" id="GO:0005576">
    <property type="term" value="C:extracellular region"/>
    <property type="evidence" value="ECO:0007669"/>
    <property type="project" value="InterPro"/>
</dbReference>
<keyword evidence="3 6" id="KW-0425">Lantibiotic</keyword>
<gene>
    <name evidence="7" type="primary">lanA'</name>
</gene>
<dbReference type="Pfam" id="PF02052">
    <property type="entry name" value="Gallidermin"/>
    <property type="match status" value="1"/>
</dbReference>
<dbReference type="InterPro" id="IPR006079">
    <property type="entry name" value="Lantibiotic_typ-A_Bacillales"/>
</dbReference>
<accession>Q8VT56</accession>
<sequence>MLNTQLLELFLSDTLDVREDLFDLNITDTAVIQSNDSPDTRSRVGSHSICPPRKTSASFNSYCC</sequence>
<keyword evidence="4 6" id="KW-0044">Antibiotic</keyword>
<comment type="similarity">
    <text evidence="1 6">Belongs to the type A lantibiotic family.</text>
</comment>
<keyword evidence="5 6" id="KW-0078">Bacteriocin</keyword>
<proteinExistence type="inferred from homology"/>
<evidence type="ECO:0000256" key="6">
    <source>
        <dbReference type="RuleBase" id="RU362078"/>
    </source>
</evidence>
<comment type="function">
    <text evidence="6">Lanthionine-containing peptide antibiotic (lantibiotic) active on Gram-positive bacteria. The bactericidal activity of lantibiotics is based on depolarization of energized bacterial cytoplasmic membranes, initiated by the formation of aqueous transmembrane pores.</text>
</comment>
<dbReference type="GO" id="GO:0031640">
    <property type="term" value="P:killing of cells of another organism"/>
    <property type="evidence" value="ECO:0007669"/>
    <property type="project" value="UniProtKB-UniRule"/>
</dbReference>
<dbReference type="RefSeq" id="WP_002289978.1">
    <property type="nucleotide sequence ID" value="NZ_JANDZG010000007.1"/>
</dbReference>
<comment type="PTM">
    <text evidence="6">Maturation of lantibiotics involves the enzymatic conversion of Thr, and Ser into dehydrated AA and the formation of thioether bonds with cysteine. This is followed by membrane translocation and cleavage of the modified precursor.</text>
</comment>
<organism evidence="7">
    <name type="scientific">Streptococcus mutans</name>
    <dbReference type="NCBI Taxonomy" id="1309"/>
    <lineage>
        <taxon>Bacteria</taxon>
        <taxon>Bacillati</taxon>
        <taxon>Bacillota</taxon>
        <taxon>Bacilli</taxon>
        <taxon>Lactobacillales</taxon>
        <taxon>Streptococcaceae</taxon>
        <taxon>Streptococcus</taxon>
    </lineage>
</organism>
<dbReference type="GO" id="GO:0042742">
    <property type="term" value="P:defense response to bacterium"/>
    <property type="evidence" value="ECO:0007669"/>
    <property type="project" value="UniProtKB-UniRule"/>
</dbReference>
<evidence type="ECO:0000256" key="3">
    <source>
        <dbReference type="ARBA" id="ARBA00022789"/>
    </source>
</evidence>
<dbReference type="GO" id="GO:0005102">
    <property type="term" value="F:signaling receptor binding"/>
    <property type="evidence" value="ECO:0007669"/>
    <property type="project" value="UniProtKB-KW"/>
</dbReference>
<keyword evidence="2 6" id="KW-0929">Antimicrobial</keyword>
<dbReference type="NCBIfam" id="NF038000">
    <property type="entry name" value="mutacin_prime"/>
    <property type="match status" value="1"/>
</dbReference>
<name>Q8VT56_STRMG</name>
<reference evidence="7" key="1">
    <citation type="journal article" date="2002" name="Gene">
        <title>Diversity of Streptococcus mutans bacteriocins as confirmed by DNA analysis using specific molecular probes.</title>
        <authorList>
            <person name="Bekal-Si Ali S."/>
            <person name="Hurtubise Y."/>
            <person name="Lavoie M.C."/>
            <person name="LaPointe G."/>
        </authorList>
    </citation>
    <scope>NUCLEOTIDE SEQUENCE</scope>
    <source>
        <strain evidence="7">Ny266</strain>
    </source>
</reference>
<evidence type="ECO:0000256" key="5">
    <source>
        <dbReference type="ARBA" id="ARBA00023048"/>
    </source>
</evidence>